<gene>
    <name evidence="2" type="ORF">LZC95_36490</name>
</gene>
<feature type="region of interest" description="Disordered" evidence="1">
    <location>
        <begin position="440"/>
        <end position="474"/>
    </location>
</feature>
<evidence type="ECO:0000313" key="3">
    <source>
        <dbReference type="Proteomes" id="UP001379533"/>
    </source>
</evidence>
<dbReference type="InterPro" id="IPR028994">
    <property type="entry name" value="Integrin_alpha_N"/>
</dbReference>
<accession>A0ABZ2JZM1</accession>
<feature type="compositionally biased region" description="Pro residues" evidence="1">
    <location>
        <begin position="446"/>
        <end position="456"/>
    </location>
</feature>
<dbReference type="Proteomes" id="UP001379533">
    <property type="component" value="Chromosome"/>
</dbReference>
<dbReference type="PROSITE" id="PS51257">
    <property type="entry name" value="PROKAR_LIPOPROTEIN"/>
    <property type="match status" value="1"/>
</dbReference>
<dbReference type="EMBL" id="CP089982">
    <property type="protein sequence ID" value="WXA91938.1"/>
    <property type="molecule type" value="Genomic_DNA"/>
</dbReference>
<dbReference type="SUPFAM" id="SSF49344">
    <property type="entry name" value="CBD9-like"/>
    <property type="match status" value="1"/>
</dbReference>
<protein>
    <submittedName>
        <fullName evidence="2">Uncharacterized protein</fullName>
    </submittedName>
</protein>
<keyword evidence="3" id="KW-1185">Reference proteome</keyword>
<sequence length="677" mass="72247">MRGAYGGLILPIVAVLMGCGASSQEAKSPTTAGGGSNAGDVSIGDAAVRQGGMWSTEETAPPLASALEAFRVEKKIKLDGILGEWPARTAASTVVQGTAGELTFQGAVQYDDQYVYIAGETNDAKFVSGKDHASLAIAIPGPGGIPSGHEIAFFPGKPGETAGRVLFAFGPKRGEVVPGAKVVEAPHAGGGYSFEAVVPWSTFPEARAVRVGLRGVLSYYDSGEGNGKGATILATGPGDVEHVAALPSLPTEPEQALMAGLLKPRGLAARGPTIDVYADVFGDGQRERVSVFGHFLTIVGQGYRDGKEFFYRDLGSRTVVRVDARDITGEGKDDLLVRSHFEQGGMTHDWFEVWQIAPSGEPVTLFGQEIELARGNAKIANSVHVHEREIEIAVDPAAGPGTSLIPTKPAEVEPILTPWGPVRSRTYRFDGSKFVQKNEVAQKAQTPPPAIAPPAPSTQAVQAPQNARAATPEKRDLLDVYRREHNVPADLAPTGQATVNLREGTVNVVLLGNDLVFYGPGFKSGAQYAYLSLPQFASPGSVKELAARDLNGDDIRDVIVRGIHSIAPRQGTTPEITSEAIFVYELRDGKFARLFAVETAREQGQNRVQAQFQFIPAKAGKGIDIELRPGKATGWTEKSYPWPNEQPGPVEPLVLPWSRTSARYGYNPTSQRFELIK</sequence>
<evidence type="ECO:0000256" key="1">
    <source>
        <dbReference type="SAM" id="MobiDB-lite"/>
    </source>
</evidence>
<name>A0ABZ2JZM1_9BACT</name>
<dbReference type="SUPFAM" id="SSF69318">
    <property type="entry name" value="Integrin alpha N-terminal domain"/>
    <property type="match status" value="1"/>
</dbReference>
<proteinExistence type="predicted"/>
<evidence type="ECO:0000313" key="2">
    <source>
        <dbReference type="EMBL" id="WXA91938.1"/>
    </source>
</evidence>
<reference evidence="2 3" key="1">
    <citation type="submission" date="2021-12" db="EMBL/GenBank/DDBJ databases">
        <title>Discovery of the Pendulisporaceae a myxobacterial family with distinct sporulation behavior and unique specialized metabolism.</title>
        <authorList>
            <person name="Garcia R."/>
            <person name="Popoff A."/>
            <person name="Bader C.D."/>
            <person name="Loehr J."/>
            <person name="Walesch S."/>
            <person name="Walt C."/>
            <person name="Boldt J."/>
            <person name="Bunk B."/>
            <person name="Haeckl F.J.F.P.J."/>
            <person name="Gunesch A.P."/>
            <person name="Birkelbach J."/>
            <person name="Nuebel U."/>
            <person name="Pietschmann T."/>
            <person name="Bach T."/>
            <person name="Mueller R."/>
        </authorList>
    </citation>
    <scope>NUCLEOTIDE SEQUENCE [LARGE SCALE GENOMIC DNA]</scope>
    <source>
        <strain evidence="2 3">MSr12523</strain>
    </source>
</reference>
<organism evidence="2 3">
    <name type="scientific">Pendulispora brunnea</name>
    <dbReference type="NCBI Taxonomy" id="2905690"/>
    <lineage>
        <taxon>Bacteria</taxon>
        <taxon>Pseudomonadati</taxon>
        <taxon>Myxococcota</taxon>
        <taxon>Myxococcia</taxon>
        <taxon>Myxococcales</taxon>
        <taxon>Sorangiineae</taxon>
        <taxon>Pendulisporaceae</taxon>
        <taxon>Pendulispora</taxon>
    </lineage>
</organism>
<dbReference type="RefSeq" id="WP_394842555.1">
    <property type="nucleotide sequence ID" value="NZ_CP089982.1"/>
</dbReference>